<dbReference type="EMBL" id="JXQK01000046">
    <property type="protein sequence ID" value="KIP63169.1"/>
    <property type="molecule type" value="Genomic_DNA"/>
</dbReference>
<dbReference type="Proteomes" id="UP000032046">
    <property type="component" value="Unassembled WGS sequence"/>
</dbReference>
<feature type="transmembrane region" description="Helical" evidence="1">
    <location>
        <begin position="90"/>
        <end position="109"/>
    </location>
</feature>
<evidence type="ECO:0000313" key="2">
    <source>
        <dbReference type="EMBL" id="KIP63169.1"/>
    </source>
</evidence>
<keyword evidence="1" id="KW-0812">Transmembrane</keyword>
<evidence type="ECO:0000313" key="3">
    <source>
        <dbReference type="Proteomes" id="UP000032046"/>
    </source>
</evidence>
<proteinExistence type="predicted"/>
<accession>A0A0D0I6S6</accession>
<protein>
    <submittedName>
        <fullName evidence="2">Uncharacterized protein</fullName>
    </submittedName>
</protein>
<comment type="caution">
    <text evidence="2">The sequence shown here is derived from an EMBL/GenBank/DDBJ whole genome shotgun (WGS) entry which is preliminary data.</text>
</comment>
<name>A0A0D0I6S6_9BACT</name>
<reference evidence="2 3" key="1">
    <citation type="submission" date="2015-01" db="EMBL/GenBank/DDBJ databases">
        <title>Comparative genomics of non-oral Prevotella species.</title>
        <authorList>
            <person name="Accetto T."/>
            <person name="Nograsek B."/>
            <person name="Avgustin G."/>
        </authorList>
    </citation>
    <scope>NUCLEOTIDE SEQUENCE [LARGE SCALE GENOMIC DNA]</scope>
    <source>
        <strain evidence="2 3">P5-119</strain>
    </source>
</reference>
<organism evidence="2 3">
    <name type="scientific">Prevotella pectinovora</name>
    <dbReference type="NCBI Taxonomy" id="1602169"/>
    <lineage>
        <taxon>Bacteria</taxon>
        <taxon>Pseudomonadati</taxon>
        <taxon>Bacteroidota</taxon>
        <taxon>Bacteroidia</taxon>
        <taxon>Bacteroidales</taxon>
        <taxon>Prevotellaceae</taxon>
        <taxon>Prevotella</taxon>
    </lineage>
</organism>
<evidence type="ECO:0000256" key="1">
    <source>
        <dbReference type="SAM" id="Phobius"/>
    </source>
</evidence>
<keyword evidence="3" id="KW-1185">Reference proteome</keyword>
<dbReference type="AlphaFoldDB" id="A0A0D0I6S6"/>
<sequence>MPNVLVFFSERRCAVLFFREISCIQHQDRLNTFVSREEQKPLPQPTSEKPVACHACNDDDCSKNRKCYEENTGNHLASLSHSQRLLLERFHIVLMMPMVVMVDVFVIVMSDGSFSIYVH</sequence>
<keyword evidence="1" id="KW-0472">Membrane</keyword>
<gene>
    <name evidence="2" type="ORF">ST44_04430</name>
</gene>
<keyword evidence="1" id="KW-1133">Transmembrane helix</keyword>